<evidence type="ECO:0000256" key="2">
    <source>
        <dbReference type="ARBA" id="ARBA00022528"/>
    </source>
</evidence>
<evidence type="ECO:0000256" key="4">
    <source>
        <dbReference type="ARBA" id="ARBA00022640"/>
    </source>
</evidence>
<keyword evidence="2" id="KW-0150">Chloroplast</keyword>
<gene>
    <name evidence="5" type="ORF">PCOR1329_LOCUS45927</name>
</gene>
<evidence type="ECO:0000313" key="6">
    <source>
        <dbReference type="Proteomes" id="UP001189429"/>
    </source>
</evidence>
<evidence type="ECO:0000313" key="5">
    <source>
        <dbReference type="EMBL" id="CAK0855081.1"/>
    </source>
</evidence>
<protein>
    <submittedName>
        <fullName evidence="5">Uncharacterized protein</fullName>
    </submittedName>
</protein>
<keyword evidence="3" id="KW-0602">Photosynthesis</keyword>
<evidence type="ECO:0000256" key="3">
    <source>
        <dbReference type="ARBA" id="ARBA00022531"/>
    </source>
</evidence>
<evidence type="ECO:0000256" key="1">
    <source>
        <dbReference type="ARBA" id="ARBA00004229"/>
    </source>
</evidence>
<reference evidence="5" key="1">
    <citation type="submission" date="2023-10" db="EMBL/GenBank/DDBJ databases">
        <authorList>
            <person name="Chen Y."/>
            <person name="Shah S."/>
            <person name="Dougan E. K."/>
            <person name="Thang M."/>
            <person name="Chan C."/>
        </authorList>
    </citation>
    <scope>NUCLEOTIDE SEQUENCE [LARGE SCALE GENOMIC DNA]</scope>
</reference>
<keyword evidence="6" id="KW-1185">Reference proteome</keyword>
<proteinExistence type="predicted"/>
<sequence>MAAFVPSAAAASPAAQPLRAVPLGSAAPAAAAPARAGPMAAFVPSAAAASPAAQPLRAVPLGSAAPAAAAGARAPGGGARTSGGKARGGMSAVGVTAPLGYFDPLGFCQVGDYAGFHKLRSSELKHGRVAMMAAFGTAFQHFVKLPGFEQTPAGLGALTDPTGVLGFTCLILPIAAFTESVYWKDDDLSKEPGNFGDPGDWAGLFGAFGGGYSDEIRNKELNNGRMGMISVMGILLAEIATGKDGIQQFGL</sequence>
<dbReference type="InterPro" id="IPR022796">
    <property type="entry name" value="Chloroa_b-bind"/>
</dbReference>
<accession>A0ABN9U7J3</accession>
<comment type="subcellular location">
    <subcellularLocation>
        <location evidence="1">Plastid</location>
        <location evidence="1">Chloroplast</location>
    </subcellularLocation>
</comment>
<dbReference type="Pfam" id="PF00504">
    <property type="entry name" value="Chloroa_b-bind"/>
    <property type="match status" value="1"/>
</dbReference>
<dbReference type="Proteomes" id="UP001189429">
    <property type="component" value="Unassembled WGS sequence"/>
</dbReference>
<dbReference type="SUPFAM" id="SSF103511">
    <property type="entry name" value="Chlorophyll a-b binding protein"/>
    <property type="match status" value="1"/>
</dbReference>
<dbReference type="Gene3D" id="1.10.3460.10">
    <property type="entry name" value="Chlorophyll a/b binding protein domain"/>
    <property type="match status" value="1"/>
</dbReference>
<name>A0ABN9U7J3_9DINO</name>
<organism evidence="5 6">
    <name type="scientific">Prorocentrum cordatum</name>
    <dbReference type="NCBI Taxonomy" id="2364126"/>
    <lineage>
        <taxon>Eukaryota</taxon>
        <taxon>Sar</taxon>
        <taxon>Alveolata</taxon>
        <taxon>Dinophyceae</taxon>
        <taxon>Prorocentrales</taxon>
        <taxon>Prorocentraceae</taxon>
        <taxon>Prorocentrum</taxon>
    </lineage>
</organism>
<comment type="caution">
    <text evidence="5">The sequence shown here is derived from an EMBL/GenBank/DDBJ whole genome shotgun (WGS) entry which is preliminary data.</text>
</comment>
<keyword evidence="4" id="KW-0934">Plastid</keyword>
<dbReference type="EMBL" id="CAUYUJ010015518">
    <property type="protein sequence ID" value="CAK0855081.1"/>
    <property type="molecule type" value="Genomic_DNA"/>
</dbReference>
<dbReference type="InterPro" id="IPR001344">
    <property type="entry name" value="Chloro_AB-bd_pln"/>
</dbReference>
<dbReference type="PANTHER" id="PTHR21649">
    <property type="entry name" value="CHLOROPHYLL A/B BINDING PROTEIN"/>
    <property type="match status" value="1"/>
</dbReference>